<keyword evidence="1" id="KW-0143">Chaperone</keyword>
<accession>A0AAV2DDI5</accession>
<name>A0AAV2DDI5_9ROSI</name>
<dbReference type="PROSITE" id="PS50096">
    <property type="entry name" value="IQ"/>
    <property type="match status" value="1"/>
</dbReference>
<dbReference type="PANTHER" id="PTHR33322">
    <property type="entry name" value="BAG DOMAIN CONTAINING PROTEIN, EXPRESSED"/>
    <property type="match status" value="1"/>
</dbReference>
<proteinExistence type="predicted"/>
<dbReference type="GO" id="GO:0009506">
    <property type="term" value="C:plasmodesma"/>
    <property type="evidence" value="ECO:0007669"/>
    <property type="project" value="TreeGrafter"/>
</dbReference>
<dbReference type="Proteomes" id="UP001497516">
    <property type="component" value="Chromosome 2"/>
</dbReference>
<dbReference type="GO" id="GO:0006457">
    <property type="term" value="P:protein folding"/>
    <property type="evidence" value="ECO:0007669"/>
    <property type="project" value="TreeGrafter"/>
</dbReference>
<sequence>MRRSSRIEIFDPFYCPASSLFLNEASIFPPGALGFPSSFISEHEEVDELSSAFELLAPRASSGFELFDTVTDLIQVEKTPSYCSYKRVQQRAAAPELYLQRISDRVSALESKFEQLVSKSKGKVGDRKYTWTAEINGPVERKYKWMAEIKGAAEKEEEEVKKKKQVPVKRVPVEKKYKWTAEIKGKGEESRKYVFEVSSGGDANKSSESGKKDKRKEVKKVEEKKSKKNGVRVVEIEEPEADHGVVVLRQAFAKRAGALRTMKGKNKELSPQDAALLIQITFRAYLIRRSQALRALRDLAIAKAKLKEIRGLFNNFSYRRQVSRDAEERQRFTERIIVLLLTVDSIEGADLMVRASKRSMVDELEAMLDVVDPQPAGGRSLSMRRRTFDMPDGTIRKEIAEGVAQVVQMLEQEEEEEADE</sequence>
<dbReference type="PANTHER" id="PTHR33322:SF3">
    <property type="entry name" value="BAG FAMILY MOLECULAR CHAPERONE REGULATOR 7"/>
    <property type="match status" value="1"/>
</dbReference>
<keyword evidence="4" id="KW-1185">Reference proteome</keyword>
<evidence type="ECO:0000256" key="1">
    <source>
        <dbReference type="ARBA" id="ARBA00023186"/>
    </source>
</evidence>
<dbReference type="EMBL" id="OZ034815">
    <property type="protein sequence ID" value="CAL1371580.1"/>
    <property type="molecule type" value="Genomic_DNA"/>
</dbReference>
<evidence type="ECO:0000313" key="3">
    <source>
        <dbReference type="EMBL" id="CAL1371580.1"/>
    </source>
</evidence>
<evidence type="ECO:0008006" key="5">
    <source>
        <dbReference type="Google" id="ProtNLM"/>
    </source>
</evidence>
<gene>
    <name evidence="3" type="ORF">LTRI10_LOCUS13636</name>
</gene>
<protein>
    <recommendedName>
        <fullName evidence="5">BAG family molecular chaperone regulator 7</fullName>
    </recommendedName>
</protein>
<dbReference type="AlphaFoldDB" id="A0AAV2DDI5"/>
<evidence type="ECO:0000256" key="2">
    <source>
        <dbReference type="SAM" id="MobiDB-lite"/>
    </source>
</evidence>
<organism evidence="3 4">
    <name type="scientific">Linum trigynum</name>
    <dbReference type="NCBI Taxonomy" id="586398"/>
    <lineage>
        <taxon>Eukaryota</taxon>
        <taxon>Viridiplantae</taxon>
        <taxon>Streptophyta</taxon>
        <taxon>Embryophyta</taxon>
        <taxon>Tracheophyta</taxon>
        <taxon>Spermatophyta</taxon>
        <taxon>Magnoliopsida</taxon>
        <taxon>eudicotyledons</taxon>
        <taxon>Gunneridae</taxon>
        <taxon>Pentapetalae</taxon>
        <taxon>rosids</taxon>
        <taxon>fabids</taxon>
        <taxon>Malpighiales</taxon>
        <taxon>Linaceae</taxon>
        <taxon>Linum</taxon>
    </lineage>
</organism>
<reference evidence="3 4" key="1">
    <citation type="submission" date="2024-04" db="EMBL/GenBank/DDBJ databases">
        <authorList>
            <person name="Fracassetti M."/>
        </authorList>
    </citation>
    <scope>NUCLEOTIDE SEQUENCE [LARGE SCALE GENOMIC DNA]</scope>
</reference>
<feature type="region of interest" description="Disordered" evidence="2">
    <location>
        <begin position="197"/>
        <end position="224"/>
    </location>
</feature>
<dbReference type="InterPro" id="IPR040400">
    <property type="entry name" value="BAG5/6/7/8"/>
</dbReference>
<feature type="compositionally biased region" description="Basic and acidic residues" evidence="2">
    <location>
        <begin position="208"/>
        <end position="224"/>
    </location>
</feature>
<evidence type="ECO:0000313" key="4">
    <source>
        <dbReference type="Proteomes" id="UP001497516"/>
    </source>
</evidence>